<dbReference type="Proteomes" id="UP001598130">
    <property type="component" value="Unassembled WGS sequence"/>
</dbReference>
<name>A0ABW6CW84_9CAUL</name>
<keyword evidence="3" id="KW-1185">Reference proteome</keyword>
<evidence type="ECO:0000259" key="1">
    <source>
        <dbReference type="Pfam" id="PF00561"/>
    </source>
</evidence>
<reference evidence="2 3" key="1">
    <citation type="submission" date="2022-09" db="EMBL/GenBank/DDBJ databases">
        <title>New species of Phenylobacterium.</title>
        <authorList>
            <person name="Mieszkin S."/>
        </authorList>
    </citation>
    <scope>NUCLEOTIDE SEQUENCE [LARGE SCALE GENOMIC DNA]</scope>
    <source>
        <strain evidence="2 3">HK31-G</strain>
    </source>
</reference>
<dbReference type="RefSeq" id="WP_304821700.1">
    <property type="nucleotide sequence ID" value="NZ_JAOTJD010000047.1"/>
</dbReference>
<dbReference type="InterPro" id="IPR000073">
    <property type="entry name" value="AB_hydrolase_1"/>
</dbReference>
<dbReference type="GO" id="GO:0016787">
    <property type="term" value="F:hydrolase activity"/>
    <property type="evidence" value="ECO:0007669"/>
    <property type="project" value="UniProtKB-KW"/>
</dbReference>
<gene>
    <name evidence="2" type="ORF">OCL97_19380</name>
</gene>
<dbReference type="PANTHER" id="PTHR43194:SF2">
    <property type="entry name" value="PEROXISOMAL MEMBRANE PROTEIN LPX1"/>
    <property type="match status" value="1"/>
</dbReference>
<accession>A0ABW6CW84</accession>
<sequence>MTEPHRTVFRTADGLDLVADRYGAPIRGGVLLAHGGGQTRHAWAKTAAALADRGWEAVALDLRGHGDSGWSPTGDYQMERFAGDLATVANEMGGRPALIGASLGGLAGLLAEAEIAPRSFSSITLVDIVPNMDMDGAAKVMGFMSAHIGEGFASLEEAADVISSYLPHRTRPSDLSGLAKNLRCGGDGRYRWHWDPSFVASANRERSRRDAQAFDAGLASLTLPVHLIRGRLSELVTRQAAEDFVAKLTNAQFTDVAGASHMVAGDRNDAFLDAVVGFLDRLDSGQPAKVGRNSP</sequence>
<proteinExistence type="predicted"/>
<evidence type="ECO:0000313" key="2">
    <source>
        <dbReference type="EMBL" id="MFD3266122.1"/>
    </source>
</evidence>
<dbReference type="PANTHER" id="PTHR43194">
    <property type="entry name" value="HYDROLASE ALPHA/BETA FOLD FAMILY"/>
    <property type="match status" value="1"/>
</dbReference>
<dbReference type="EMBL" id="JAOTJD010000047">
    <property type="protein sequence ID" value="MFD3266122.1"/>
    <property type="molecule type" value="Genomic_DNA"/>
</dbReference>
<dbReference type="Gene3D" id="3.40.50.1820">
    <property type="entry name" value="alpha/beta hydrolase"/>
    <property type="match status" value="1"/>
</dbReference>
<comment type="caution">
    <text evidence="2">The sequence shown here is derived from an EMBL/GenBank/DDBJ whole genome shotgun (WGS) entry which is preliminary data.</text>
</comment>
<protein>
    <submittedName>
        <fullName evidence="2">Alpha/beta hydrolase</fullName>
    </submittedName>
</protein>
<dbReference type="SUPFAM" id="SSF53474">
    <property type="entry name" value="alpha/beta-Hydrolases"/>
    <property type="match status" value="1"/>
</dbReference>
<dbReference type="InterPro" id="IPR050228">
    <property type="entry name" value="Carboxylesterase_BioH"/>
</dbReference>
<dbReference type="InterPro" id="IPR029058">
    <property type="entry name" value="AB_hydrolase_fold"/>
</dbReference>
<evidence type="ECO:0000313" key="3">
    <source>
        <dbReference type="Proteomes" id="UP001598130"/>
    </source>
</evidence>
<organism evidence="2 3">
    <name type="scientific">Phenylobacterium ferrooxidans</name>
    <dbReference type="NCBI Taxonomy" id="2982689"/>
    <lineage>
        <taxon>Bacteria</taxon>
        <taxon>Pseudomonadati</taxon>
        <taxon>Pseudomonadota</taxon>
        <taxon>Alphaproteobacteria</taxon>
        <taxon>Caulobacterales</taxon>
        <taxon>Caulobacteraceae</taxon>
        <taxon>Phenylobacterium</taxon>
    </lineage>
</organism>
<keyword evidence="2" id="KW-0378">Hydrolase</keyword>
<feature type="domain" description="AB hydrolase-1" evidence="1">
    <location>
        <begin position="30"/>
        <end position="263"/>
    </location>
</feature>
<dbReference type="Pfam" id="PF00561">
    <property type="entry name" value="Abhydrolase_1"/>
    <property type="match status" value="1"/>
</dbReference>